<dbReference type="InterPro" id="IPR027434">
    <property type="entry name" value="Homing_endonucl"/>
</dbReference>
<dbReference type="STRING" id="1528.SAMN04488579_11089"/>
<comment type="function">
    <text evidence="4">Involved in cell division and chromosome segregation.</text>
</comment>
<sequence length="312" mass="34467">MSFSQQVKKDLCAQPFEADGCVRAELSGLLAPVAVVAVDAALVPQVISVQTENPAVAGRIFRMVKLLYGIIPSVKILKRKQFKNHRLYEVTIMGDVVRVLKDLRILRHNAKHQNFYVNEIPPFFSSKQRFIKSYIRGVFLCCGSVSDPEKGYRLELAGKQKDYLKSLAQILSHYEIKTNLITRKASEVLYAKEAESVSGFLGLIGAHKALLDVESIRVMKEVRSDVNRKVNCDVANLNKVSAAAEKQLADIQAIADGPGLESLPLSLQALATLRLENPDASIKELGEMMVPPVGKSGVYHRLSKLAKIAAER</sequence>
<evidence type="ECO:0000256" key="2">
    <source>
        <dbReference type="ARBA" id="ARBA00023125"/>
    </source>
</evidence>
<dbReference type="Pfam" id="PF14527">
    <property type="entry name" value="LAGLIDADG_WhiA"/>
    <property type="match status" value="1"/>
</dbReference>
<name>A0A1H3FIN0_EUBBA</name>
<dbReference type="GO" id="GO:0043937">
    <property type="term" value="P:regulation of sporulation"/>
    <property type="evidence" value="ECO:0007669"/>
    <property type="project" value="InterPro"/>
</dbReference>
<accession>A0A1H3FIN0</accession>
<organism evidence="8 9">
    <name type="scientific">Eubacterium barkeri</name>
    <name type="common">Clostridium barkeri</name>
    <dbReference type="NCBI Taxonomy" id="1528"/>
    <lineage>
        <taxon>Bacteria</taxon>
        <taxon>Bacillati</taxon>
        <taxon>Bacillota</taxon>
        <taxon>Clostridia</taxon>
        <taxon>Eubacteriales</taxon>
        <taxon>Eubacteriaceae</taxon>
        <taxon>Eubacterium</taxon>
    </lineage>
</organism>
<dbReference type="InterPro" id="IPR023054">
    <property type="entry name" value="Sporulation_regulator_WhiA_C"/>
</dbReference>
<feature type="domain" description="Sporulation regulator WhiA C-terminal" evidence="5">
    <location>
        <begin position="226"/>
        <end position="309"/>
    </location>
</feature>
<evidence type="ECO:0000259" key="6">
    <source>
        <dbReference type="Pfam" id="PF10298"/>
    </source>
</evidence>
<feature type="domain" description="Sporulation transcription regulator WhiA N-terminal" evidence="6">
    <location>
        <begin position="21"/>
        <end position="106"/>
    </location>
</feature>
<dbReference type="AlphaFoldDB" id="A0A1H3FIN0"/>
<dbReference type="PANTHER" id="PTHR37307:SF1">
    <property type="entry name" value="CELL DIVISION PROTEIN WHIA-RELATED"/>
    <property type="match status" value="1"/>
</dbReference>
<comment type="similarity">
    <text evidence="4">Belongs to the WhiA family.</text>
</comment>
<evidence type="ECO:0000259" key="5">
    <source>
        <dbReference type="Pfam" id="PF02650"/>
    </source>
</evidence>
<evidence type="ECO:0000313" key="9">
    <source>
        <dbReference type="Proteomes" id="UP000199652"/>
    </source>
</evidence>
<evidence type="ECO:0000259" key="7">
    <source>
        <dbReference type="Pfam" id="PF14527"/>
    </source>
</evidence>
<feature type="domain" description="WhiA LAGLIDADG-like" evidence="7">
    <location>
        <begin position="132"/>
        <end position="223"/>
    </location>
</feature>
<protein>
    <recommendedName>
        <fullName evidence="4">Probable cell division protein WhiA</fullName>
    </recommendedName>
</protein>
<evidence type="ECO:0000256" key="4">
    <source>
        <dbReference type="HAMAP-Rule" id="MF_01420"/>
    </source>
</evidence>
<keyword evidence="9" id="KW-1185">Reference proteome</keyword>
<dbReference type="InterPro" id="IPR003802">
    <property type="entry name" value="Sporulation_regulator_WhiA"/>
</dbReference>
<dbReference type="Pfam" id="PF10298">
    <property type="entry name" value="WhiA_N"/>
    <property type="match status" value="1"/>
</dbReference>
<proteinExistence type="inferred from homology"/>
<dbReference type="PANTHER" id="PTHR37307">
    <property type="entry name" value="CELL DIVISION PROTEIN WHIA-RELATED"/>
    <property type="match status" value="1"/>
</dbReference>
<dbReference type="HAMAP" id="MF_01420">
    <property type="entry name" value="HTH_type_WhiA"/>
    <property type="match status" value="1"/>
</dbReference>
<evidence type="ECO:0000313" key="8">
    <source>
        <dbReference type="EMBL" id="SDX90861.1"/>
    </source>
</evidence>
<evidence type="ECO:0000256" key="3">
    <source>
        <dbReference type="ARBA" id="ARBA00023306"/>
    </source>
</evidence>
<gene>
    <name evidence="4" type="primary">whiA</name>
    <name evidence="8" type="ORF">SAMN04488579_11089</name>
</gene>
<keyword evidence="3 4" id="KW-0131">Cell cycle</keyword>
<dbReference type="EMBL" id="FNOU01000010">
    <property type="protein sequence ID" value="SDX90861.1"/>
    <property type="molecule type" value="Genomic_DNA"/>
</dbReference>
<dbReference type="OrthoDB" id="401278at2"/>
<dbReference type="RefSeq" id="WP_090245175.1">
    <property type="nucleotide sequence ID" value="NZ_FNOU01000010.1"/>
</dbReference>
<dbReference type="SUPFAM" id="SSF55608">
    <property type="entry name" value="Homing endonucleases"/>
    <property type="match status" value="1"/>
</dbReference>
<evidence type="ECO:0000256" key="1">
    <source>
        <dbReference type="ARBA" id="ARBA00022618"/>
    </source>
</evidence>
<keyword evidence="2 4" id="KW-0238">DNA-binding</keyword>
<dbReference type="Pfam" id="PF02650">
    <property type="entry name" value="HTH_WhiA"/>
    <property type="match status" value="1"/>
</dbReference>
<dbReference type="Gene3D" id="3.10.28.10">
    <property type="entry name" value="Homing endonucleases"/>
    <property type="match status" value="1"/>
</dbReference>
<dbReference type="GO" id="GO:0051301">
    <property type="term" value="P:cell division"/>
    <property type="evidence" value="ECO:0007669"/>
    <property type="project" value="UniProtKB-UniRule"/>
</dbReference>
<dbReference type="NCBIfam" id="TIGR00647">
    <property type="entry name" value="DNA_bind_WhiA"/>
    <property type="match status" value="1"/>
</dbReference>
<dbReference type="InterPro" id="IPR039518">
    <property type="entry name" value="WhiA_LAGLIDADG_dom"/>
</dbReference>
<dbReference type="InterPro" id="IPR018478">
    <property type="entry name" value="Sporu_reg_WhiA_N_dom"/>
</dbReference>
<keyword evidence="1 4" id="KW-0132">Cell division</keyword>
<reference evidence="9" key="1">
    <citation type="submission" date="2016-10" db="EMBL/GenBank/DDBJ databases">
        <authorList>
            <person name="Varghese N."/>
            <person name="Submissions S."/>
        </authorList>
    </citation>
    <scope>NUCLEOTIDE SEQUENCE [LARGE SCALE GENOMIC DNA]</scope>
    <source>
        <strain evidence="9">VPI 5359</strain>
    </source>
</reference>
<dbReference type="GO" id="GO:0003677">
    <property type="term" value="F:DNA binding"/>
    <property type="evidence" value="ECO:0007669"/>
    <property type="project" value="UniProtKB-UniRule"/>
</dbReference>
<dbReference type="Proteomes" id="UP000199652">
    <property type="component" value="Unassembled WGS sequence"/>
</dbReference>